<keyword evidence="1" id="KW-0472">Membrane</keyword>
<proteinExistence type="predicted"/>
<accession>A0A8E1QW13</accession>
<feature type="transmembrane region" description="Helical" evidence="1">
    <location>
        <begin position="103"/>
        <end position="123"/>
    </location>
</feature>
<keyword evidence="1" id="KW-1133">Transmembrane helix</keyword>
<name>A0A8E1QW13_9BACT</name>
<feature type="transmembrane region" description="Helical" evidence="1">
    <location>
        <begin position="74"/>
        <end position="97"/>
    </location>
</feature>
<keyword evidence="3" id="KW-1185">Reference proteome</keyword>
<evidence type="ECO:0000313" key="2">
    <source>
        <dbReference type="EMBL" id="KOO67585.1"/>
    </source>
</evidence>
<dbReference type="Pfam" id="PF04246">
    <property type="entry name" value="RseC_MucC"/>
    <property type="match status" value="1"/>
</dbReference>
<sequence>MKNEIRHLGVVDTVDVGLIKVRITQTSACSSCKMSGNCNASESKEKVVDVYCDNHYGLKTGDNVIVIASQRTGFLAVLLSSVIPLIILVAVLAIAFVVTQSEISAALFSLCSLIPYYVILYCMREKIRVKLSFHIDPLSVSTFGDNGLKL</sequence>
<keyword evidence="1" id="KW-0812">Transmembrane</keyword>
<organism evidence="2 3">
    <name type="scientific">Xylanibacter rarus</name>
    <dbReference type="NCBI Taxonomy" id="1676614"/>
    <lineage>
        <taxon>Bacteria</taxon>
        <taxon>Pseudomonadati</taxon>
        <taxon>Bacteroidota</taxon>
        <taxon>Bacteroidia</taxon>
        <taxon>Bacteroidales</taxon>
        <taxon>Prevotellaceae</taxon>
        <taxon>Xylanibacter</taxon>
    </lineage>
</organism>
<reference evidence="2 3" key="1">
    <citation type="submission" date="2015-06" db="EMBL/GenBank/DDBJ databases">
        <title>Prevotella sp. 109, sp. nov., a novel member of the family Prevotellaceae isolated from human faeces.</title>
        <authorList>
            <person name="Shkoporov A.N."/>
            <person name="Chaplin A.V."/>
            <person name="Kafarskaia L.I."/>
            <person name="Efimov B.A."/>
        </authorList>
    </citation>
    <scope>NUCLEOTIDE SEQUENCE [LARGE SCALE GENOMIC DNA]</scope>
    <source>
        <strain evidence="2 3">109</strain>
    </source>
</reference>
<dbReference type="Proteomes" id="UP000036951">
    <property type="component" value="Unassembled WGS sequence"/>
</dbReference>
<dbReference type="RefSeq" id="WP_053399063.1">
    <property type="nucleotide sequence ID" value="NZ_LFQU01000034.1"/>
</dbReference>
<dbReference type="OrthoDB" id="1120636at2"/>
<gene>
    <name evidence="2" type="ORF">ACU52_12780</name>
</gene>
<dbReference type="AlphaFoldDB" id="A0A8E1QW13"/>
<protein>
    <recommendedName>
        <fullName evidence="4">Positive regulator of sigma(E), RseC/MucC</fullName>
    </recommendedName>
</protein>
<comment type="caution">
    <text evidence="2">The sequence shown here is derived from an EMBL/GenBank/DDBJ whole genome shotgun (WGS) entry which is preliminary data.</text>
</comment>
<evidence type="ECO:0000256" key="1">
    <source>
        <dbReference type="SAM" id="Phobius"/>
    </source>
</evidence>
<dbReference type="EMBL" id="LFQU01000034">
    <property type="protein sequence ID" value="KOO67585.1"/>
    <property type="molecule type" value="Genomic_DNA"/>
</dbReference>
<evidence type="ECO:0008006" key="4">
    <source>
        <dbReference type="Google" id="ProtNLM"/>
    </source>
</evidence>
<evidence type="ECO:0000313" key="3">
    <source>
        <dbReference type="Proteomes" id="UP000036951"/>
    </source>
</evidence>